<keyword evidence="1" id="KW-0805">Transcription regulation</keyword>
<dbReference type="GO" id="GO:0003677">
    <property type="term" value="F:DNA binding"/>
    <property type="evidence" value="ECO:0007669"/>
    <property type="project" value="UniProtKB-KW"/>
</dbReference>
<evidence type="ECO:0000259" key="4">
    <source>
        <dbReference type="PROSITE" id="PS50949"/>
    </source>
</evidence>
<dbReference type="PANTHER" id="PTHR38445:SF9">
    <property type="entry name" value="HTH-TYPE TRANSCRIPTIONAL REPRESSOR YTRA"/>
    <property type="match status" value="1"/>
</dbReference>
<proteinExistence type="predicted"/>
<keyword evidence="3" id="KW-0804">Transcription</keyword>
<dbReference type="RefSeq" id="WP_126642587.1">
    <property type="nucleotide sequence ID" value="NZ_BIFH01000043.1"/>
</dbReference>
<evidence type="ECO:0000256" key="2">
    <source>
        <dbReference type="ARBA" id="ARBA00023125"/>
    </source>
</evidence>
<sequence>MVITIDPASSVAPFEQIRGQLADQARAGTLPAGTRLPTVRGLAGELGLAPNTVARAYRELEADGVIETRGRSGSFVAAVGDSAHRAASEAALGYAHRAHRLGLTRAEAISAALGAVEAAYTRQGVSAGPRGVSASPGKAP</sequence>
<accession>A0A401Z200</accession>
<dbReference type="GO" id="GO:0003700">
    <property type="term" value="F:DNA-binding transcription factor activity"/>
    <property type="evidence" value="ECO:0007669"/>
    <property type="project" value="InterPro"/>
</dbReference>
<feature type="domain" description="HTH gntR-type" evidence="4">
    <location>
        <begin position="11"/>
        <end position="79"/>
    </location>
</feature>
<gene>
    <name evidence="5" type="ORF">EHYA_08624</name>
</gene>
<evidence type="ECO:0000256" key="1">
    <source>
        <dbReference type="ARBA" id="ARBA00023015"/>
    </source>
</evidence>
<dbReference type="CDD" id="cd07377">
    <property type="entry name" value="WHTH_GntR"/>
    <property type="match status" value="1"/>
</dbReference>
<dbReference type="Proteomes" id="UP000286931">
    <property type="component" value="Unassembled WGS sequence"/>
</dbReference>
<dbReference type="AlphaFoldDB" id="A0A401Z200"/>
<keyword evidence="6" id="KW-1185">Reference proteome</keyword>
<dbReference type="InterPro" id="IPR000524">
    <property type="entry name" value="Tscrpt_reg_HTH_GntR"/>
</dbReference>
<dbReference type="OrthoDB" id="4307011at2"/>
<reference evidence="5 6" key="1">
    <citation type="submission" date="2018-12" db="EMBL/GenBank/DDBJ databases">
        <title>Draft genome sequence of Embleya hyalina NBRC 13850T.</title>
        <authorList>
            <person name="Komaki H."/>
            <person name="Hosoyama A."/>
            <person name="Kimura A."/>
            <person name="Ichikawa N."/>
            <person name="Tamura T."/>
        </authorList>
    </citation>
    <scope>NUCLEOTIDE SEQUENCE [LARGE SCALE GENOMIC DNA]</scope>
    <source>
        <strain evidence="5 6">NBRC 13850</strain>
    </source>
</reference>
<dbReference type="SUPFAM" id="SSF46785">
    <property type="entry name" value="Winged helix' DNA-binding domain"/>
    <property type="match status" value="1"/>
</dbReference>
<name>A0A401Z200_9ACTN</name>
<comment type="caution">
    <text evidence="5">The sequence shown here is derived from an EMBL/GenBank/DDBJ whole genome shotgun (WGS) entry which is preliminary data.</text>
</comment>
<protein>
    <submittedName>
        <fullName evidence="5">GntR family transcriptional regulator</fullName>
    </submittedName>
</protein>
<dbReference type="PANTHER" id="PTHR38445">
    <property type="entry name" value="HTH-TYPE TRANSCRIPTIONAL REPRESSOR YTRA"/>
    <property type="match status" value="1"/>
</dbReference>
<organism evidence="5 6">
    <name type="scientific">Embleya hyalina</name>
    <dbReference type="NCBI Taxonomy" id="516124"/>
    <lineage>
        <taxon>Bacteria</taxon>
        <taxon>Bacillati</taxon>
        <taxon>Actinomycetota</taxon>
        <taxon>Actinomycetes</taxon>
        <taxon>Kitasatosporales</taxon>
        <taxon>Streptomycetaceae</taxon>
        <taxon>Embleya</taxon>
    </lineage>
</organism>
<evidence type="ECO:0000256" key="3">
    <source>
        <dbReference type="ARBA" id="ARBA00023163"/>
    </source>
</evidence>
<dbReference type="Pfam" id="PF00392">
    <property type="entry name" value="GntR"/>
    <property type="match status" value="1"/>
</dbReference>
<evidence type="ECO:0000313" key="5">
    <source>
        <dbReference type="EMBL" id="GCE00897.1"/>
    </source>
</evidence>
<dbReference type="InterPro" id="IPR036388">
    <property type="entry name" value="WH-like_DNA-bd_sf"/>
</dbReference>
<dbReference type="SMART" id="SM00345">
    <property type="entry name" value="HTH_GNTR"/>
    <property type="match status" value="1"/>
</dbReference>
<dbReference type="PROSITE" id="PS50949">
    <property type="entry name" value="HTH_GNTR"/>
    <property type="match status" value="1"/>
</dbReference>
<evidence type="ECO:0000313" key="6">
    <source>
        <dbReference type="Proteomes" id="UP000286931"/>
    </source>
</evidence>
<dbReference type="EMBL" id="BIFH01000043">
    <property type="protein sequence ID" value="GCE00897.1"/>
    <property type="molecule type" value="Genomic_DNA"/>
</dbReference>
<dbReference type="Gene3D" id="1.10.10.10">
    <property type="entry name" value="Winged helix-like DNA-binding domain superfamily/Winged helix DNA-binding domain"/>
    <property type="match status" value="1"/>
</dbReference>
<dbReference type="InterPro" id="IPR036390">
    <property type="entry name" value="WH_DNA-bd_sf"/>
</dbReference>
<keyword evidence="2" id="KW-0238">DNA-binding</keyword>